<evidence type="ECO:0000259" key="11">
    <source>
        <dbReference type="Pfam" id="PF04893"/>
    </source>
</evidence>
<evidence type="ECO:0000256" key="5">
    <source>
        <dbReference type="ARBA" id="ARBA00022989"/>
    </source>
</evidence>
<keyword evidence="4 10" id="KW-0812">Transmembrane</keyword>
<dbReference type="InterPro" id="IPR006977">
    <property type="entry name" value="Yip1_dom"/>
</dbReference>
<feature type="compositionally biased region" description="Gly residues" evidence="9">
    <location>
        <begin position="496"/>
        <end position="519"/>
    </location>
</feature>
<dbReference type="InterPro" id="IPR036396">
    <property type="entry name" value="Cyt_P450_sf"/>
</dbReference>
<dbReference type="GO" id="GO:0004497">
    <property type="term" value="F:monooxygenase activity"/>
    <property type="evidence" value="ECO:0007669"/>
    <property type="project" value="UniProtKB-KW"/>
</dbReference>
<evidence type="ECO:0000256" key="6">
    <source>
        <dbReference type="ARBA" id="ARBA00023033"/>
    </source>
</evidence>
<dbReference type="Pfam" id="PF04893">
    <property type="entry name" value="Yip1"/>
    <property type="match status" value="1"/>
</dbReference>
<evidence type="ECO:0000256" key="9">
    <source>
        <dbReference type="SAM" id="MobiDB-lite"/>
    </source>
</evidence>
<keyword evidence="8" id="KW-0479">Metal-binding</keyword>
<dbReference type="GO" id="GO:0016020">
    <property type="term" value="C:membrane"/>
    <property type="evidence" value="ECO:0007669"/>
    <property type="project" value="UniProtKB-SubCell"/>
</dbReference>
<feature type="transmembrane region" description="Helical" evidence="10">
    <location>
        <begin position="695"/>
        <end position="717"/>
    </location>
</feature>
<accession>A0A1B0G811</accession>
<dbReference type="GO" id="GO:0031267">
    <property type="term" value="F:small GTPase binding"/>
    <property type="evidence" value="ECO:0007669"/>
    <property type="project" value="InterPro"/>
</dbReference>
<evidence type="ECO:0000256" key="7">
    <source>
        <dbReference type="ARBA" id="ARBA00023136"/>
    </source>
</evidence>
<evidence type="ECO:0000256" key="2">
    <source>
        <dbReference type="ARBA" id="ARBA00010596"/>
    </source>
</evidence>
<organism evidence="12 13">
    <name type="scientific">Glossina morsitans morsitans</name>
    <name type="common">Savannah tsetse fly</name>
    <dbReference type="NCBI Taxonomy" id="37546"/>
    <lineage>
        <taxon>Eukaryota</taxon>
        <taxon>Metazoa</taxon>
        <taxon>Ecdysozoa</taxon>
        <taxon>Arthropoda</taxon>
        <taxon>Hexapoda</taxon>
        <taxon>Insecta</taxon>
        <taxon>Pterygota</taxon>
        <taxon>Neoptera</taxon>
        <taxon>Endopterygota</taxon>
        <taxon>Diptera</taxon>
        <taxon>Brachycera</taxon>
        <taxon>Muscomorpha</taxon>
        <taxon>Hippoboscoidea</taxon>
        <taxon>Glossinidae</taxon>
        <taxon>Glossina</taxon>
    </lineage>
</organism>
<dbReference type="GO" id="GO:0005506">
    <property type="term" value="F:iron ion binding"/>
    <property type="evidence" value="ECO:0007669"/>
    <property type="project" value="InterPro"/>
</dbReference>
<dbReference type="PRINTS" id="PR00385">
    <property type="entry name" value="P450"/>
</dbReference>
<evidence type="ECO:0000313" key="12">
    <source>
        <dbReference type="EnsemblMetazoa" id="GMOY009450-PA"/>
    </source>
</evidence>
<keyword evidence="8" id="KW-0349">Heme</keyword>
<evidence type="ECO:0000256" key="4">
    <source>
        <dbReference type="ARBA" id="ARBA00022692"/>
    </source>
</evidence>
<dbReference type="InterPro" id="IPR001128">
    <property type="entry name" value="Cyt_P450"/>
</dbReference>
<evidence type="ECO:0000256" key="8">
    <source>
        <dbReference type="PIRSR" id="PIRSR602401-1"/>
    </source>
</evidence>
<feature type="transmembrane region" description="Helical" evidence="10">
    <location>
        <begin position="663"/>
        <end position="688"/>
    </location>
</feature>
<protein>
    <recommendedName>
        <fullName evidence="11">Yip1 domain-containing protein</fullName>
    </recommendedName>
</protein>
<dbReference type="Pfam" id="PF00067">
    <property type="entry name" value="p450"/>
    <property type="match status" value="2"/>
</dbReference>
<feature type="region of interest" description="Disordered" evidence="9">
    <location>
        <begin position="496"/>
        <end position="526"/>
    </location>
</feature>
<dbReference type="EnsemblMetazoa" id="GMOY009450-RA">
    <property type="protein sequence ID" value="GMOY009450-PA"/>
    <property type="gene ID" value="GMOY009450"/>
</dbReference>
<dbReference type="PANTHER" id="PTHR12822">
    <property type="entry name" value="PROTEIN YIPF"/>
    <property type="match status" value="1"/>
</dbReference>
<dbReference type="STRING" id="37546.A0A1B0G811"/>
<feature type="domain" description="Yip1" evidence="11">
    <location>
        <begin position="566"/>
        <end position="741"/>
    </location>
</feature>
<dbReference type="InterPro" id="IPR039765">
    <property type="entry name" value="Yip5/YIPF1/YIPF2"/>
</dbReference>
<comment type="cofactor">
    <cofactor evidence="8">
        <name>heme</name>
        <dbReference type="ChEBI" id="CHEBI:30413"/>
    </cofactor>
</comment>
<feature type="transmembrane region" description="Helical" evidence="10">
    <location>
        <begin position="585"/>
        <end position="605"/>
    </location>
</feature>
<evidence type="ECO:0000256" key="10">
    <source>
        <dbReference type="SAM" id="Phobius"/>
    </source>
</evidence>
<proteinExistence type="inferred from homology"/>
<comment type="subcellular location">
    <subcellularLocation>
        <location evidence="1">Membrane</location>
        <topology evidence="1">Multi-pass membrane protein</topology>
    </subcellularLocation>
</comment>
<comment type="similarity">
    <text evidence="2">Belongs to the YIP1 family.</text>
</comment>
<sequence length="793" mass="88348">MDIFIALLFILTVLTVRFLSKWYKIFLIGLKIPGPLVLPMVGNIQMVSKLKPENLLLSLRNFREIYDQTYRLWLGPELWVFLHTPQETRDVLNNKNLSRPQAFQYLNALIGNGLLISEGNHWAMHRRILEPAFNINILNTFSESISSHSDIFINKIRAHGEKCLDVTDYLLPCIMDTIIREYCSPPPPKKKIFFTKSLQNFLNLILDTSMGRNLQIQLNENEAYTQAFHRRGVDTTTSAMCYVLYALAKYPQEQQKLSEEIQHIQQGCKLSANVGFSELQKYKYLDLFVKECLRFYTVVPLTGRQTTSSTRVGGRVYPAGVTVWINLYGLAHDPHLFENPDQFRPLRFAEEKSLIAFSYLPFSGGPHTCIGRKYALMIMKIMTIKILEQFQLVLVDPLEDLILMAEMVLKSKNVLHEENARENLFEKMQNDDLLQFKDFTNTSSAAQISVNSPTHGINVGGSGGRQRGDPLSELIYDMSSSAQMLASSDNNMGGVGVDGVGGGGGGGGGSGSGSGGGDMNSGASASTNDSNTKASFFALEYYEQFFNVDTYVVLERIANSMIPKRAPGNYLRYTIGSNPDLYGPFWITVTLIFSIAISGNIASFLQHGQDNYQWRYNFHLVSYAATCIFIYANFIPAALWTLFKYSLKPLQEGLETENADYTPSLLSLMCIYGYSLSIYIPVSILWVIQISFLQWLLVISAALLSGSVLIGVLTPALRNSKLSLFLVFGILSAHFLLAAGFMLYFFHVPNSTGNSIDGGVTSSLSLVSSPSLPHAVKTVSESNVTPVPDSLGN</sequence>
<dbReference type="GO" id="GO:0016192">
    <property type="term" value="P:vesicle-mediated transport"/>
    <property type="evidence" value="ECO:0007669"/>
    <property type="project" value="InterPro"/>
</dbReference>
<keyword evidence="7 10" id="KW-0472">Membrane</keyword>
<dbReference type="GO" id="GO:0016705">
    <property type="term" value="F:oxidoreductase activity, acting on paired donors, with incorporation or reduction of molecular oxygen"/>
    <property type="evidence" value="ECO:0007669"/>
    <property type="project" value="InterPro"/>
</dbReference>
<evidence type="ECO:0000256" key="3">
    <source>
        <dbReference type="ARBA" id="ARBA00010617"/>
    </source>
</evidence>
<feature type="transmembrane region" description="Helical" evidence="10">
    <location>
        <begin position="617"/>
        <end position="643"/>
    </location>
</feature>
<dbReference type="VEuPathDB" id="VectorBase:GMOY009450"/>
<dbReference type="GO" id="GO:0020037">
    <property type="term" value="F:heme binding"/>
    <property type="evidence" value="ECO:0007669"/>
    <property type="project" value="InterPro"/>
</dbReference>
<keyword evidence="8" id="KW-0408">Iron</keyword>
<name>A0A1B0G811_GLOMM</name>
<dbReference type="Proteomes" id="UP000092444">
    <property type="component" value="Unassembled WGS sequence"/>
</dbReference>
<feature type="transmembrane region" description="Helical" evidence="10">
    <location>
        <begin position="723"/>
        <end position="746"/>
    </location>
</feature>
<dbReference type="AlphaFoldDB" id="A0A1B0G811"/>
<keyword evidence="6" id="KW-0503">Monooxygenase</keyword>
<comment type="similarity">
    <text evidence="3">Belongs to the cytochrome P450 family.</text>
</comment>
<dbReference type="InterPro" id="IPR002401">
    <property type="entry name" value="Cyt_P450_E_grp-I"/>
</dbReference>
<keyword evidence="5 10" id="KW-1133">Transmembrane helix</keyword>
<dbReference type="Gene3D" id="1.10.630.10">
    <property type="entry name" value="Cytochrome P450"/>
    <property type="match status" value="2"/>
</dbReference>
<dbReference type="PROSITE" id="PS00086">
    <property type="entry name" value="CYTOCHROME_P450"/>
    <property type="match status" value="1"/>
</dbReference>
<evidence type="ECO:0000313" key="13">
    <source>
        <dbReference type="Proteomes" id="UP000092444"/>
    </source>
</evidence>
<dbReference type="InterPro" id="IPR017972">
    <property type="entry name" value="Cyt_P450_CS"/>
</dbReference>
<dbReference type="PhylomeDB" id="A0A1B0G811"/>
<dbReference type="EMBL" id="CCAG010000152">
    <property type="status" value="NOT_ANNOTATED_CDS"/>
    <property type="molecule type" value="Genomic_DNA"/>
</dbReference>
<keyword evidence="13" id="KW-1185">Reference proteome</keyword>
<dbReference type="PANTHER" id="PTHR12822:SF2">
    <property type="entry name" value="PROTEIN YIPF"/>
    <property type="match status" value="1"/>
</dbReference>
<keyword evidence="6" id="KW-0560">Oxidoreductase</keyword>
<reference evidence="12" key="1">
    <citation type="submission" date="2020-05" db="UniProtKB">
        <authorList>
            <consortium name="EnsemblMetazoa"/>
        </authorList>
    </citation>
    <scope>IDENTIFICATION</scope>
    <source>
        <strain evidence="12">Yale</strain>
    </source>
</reference>
<dbReference type="PRINTS" id="PR00463">
    <property type="entry name" value="EP450I"/>
</dbReference>
<feature type="binding site" description="axial binding residue" evidence="8">
    <location>
        <position position="369"/>
    </location>
    <ligand>
        <name>heme</name>
        <dbReference type="ChEBI" id="CHEBI:30413"/>
    </ligand>
    <ligandPart>
        <name>Fe</name>
        <dbReference type="ChEBI" id="CHEBI:18248"/>
    </ligandPart>
</feature>
<dbReference type="GO" id="GO:0005794">
    <property type="term" value="C:Golgi apparatus"/>
    <property type="evidence" value="ECO:0007669"/>
    <property type="project" value="InterPro"/>
</dbReference>
<evidence type="ECO:0000256" key="1">
    <source>
        <dbReference type="ARBA" id="ARBA00004141"/>
    </source>
</evidence>
<dbReference type="SUPFAM" id="SSF48264">
    <property type="entry name" value="Cytochrome P450"/>
    <property type="match status" value="1"/>
</dbReference>